<dbReference type="Pfam" id="PF01471">
    <property type="entry name" value="PG_binding_1"/>
    <property type="match status" value="1"/>
</dbReference>
<dbReference type="EMBL" id="VSSQ01000235">
    <property type="protein sequence ID" value="MPL87212.1"/>
    <property type="molecule type" value="Genomic_DNA"/>
</dbReference>
<gene>
    <name evidence="4" type="ORF">SDC9_33207</name>
</gene>
<keyword evidence="2" id="KW-1133">Transmembrane helix</keyword>
<protein>
    <recommendedName>
        <fullName evidence="3">Peptidoglycan binding-like domain-containing protein</fullName>
    </recommendedName>
</protein>
<accession>A0A644V8X7</accession>
<dbReference type="SUPFAM" id="SSF47090">
    <property type="entry name" value="PGBD-like"/>
    <property type="match status" value="1"/>
</dbReference>
<dbReference type="InterPro" id="IPR036365">
    <property type="entry name" value="PGBD-like_sf"/>
</dbReference>
<feature type="region of interest" description="Disordered" evidence="1">
    <location>
        <begin position="406"/>
        <end position="455"/>
    </location>
</feature>
<feature type="domain" description="Peptidoglycan binding-like" evidence="3">
    <location>
        <begin position="324"/>
        <end position="379"/>
    </location>
</feature>
<evidence type="ECO:0000256" key="1">
    <source>
        <dbReference type="SAM" id="MobiDB-lite"/>
    </source>
</evidence>
<comment type="caution">
    <text evidence="4">The sequence shown here is derived from an EMBL/GenBank/DDBJ whole genome shotgun (WGS) entry which is preliminary data.</text>
</comment>
<feature type="region of interest" description="Disordered" evidence="1">
    <location>
        <begin position="152"/>
        <end position="230"/>
    </location>
</feature>
<organism evidence="4">
    <name type="scientific">bioreactor metagenome</name>
    <dbReference type="NCBI Taxonomy" id="1076179"/>
    <lineage>
        <taxon>unclassified sequences</taxon>
        <taxon>metagenomes</taxon>
        <taxon>ecological metagenomes</taxon>
    </lineage>
</organism>
<proteinExistence type="predicted"/>
<name>A0A644V8X7_9ZZZZ</name>
<feature type="compositionally biased region" description="Pro residues" evidence="1">
    <location>
        <begin position="421"/>
        <end position="432"/>
    </location>
</feature>
<feature type="transmembrane region" description="Helical" evidence="2">
    <location>
        <begin position="7"/>
        <end position="25"/>
    </location>
</feature>
<sequence>MKFKKLILNLLAFSILIGGFVFVFFNNKKIVEANTNLIYCVKIVDPKVSTTSVRIFDSNSKTYFFVDGNKYFVIDTGYACPSGYQAFPSDFNLNLLKYATDVPIVIGDGSSSATSSTSTIPYTDPYYVNNDLQAIYDSIIYGGQNYNYADPNYGVPNYNPQDYYNNPNYNPQDYYNNPNYNPQDYYNNPNYNNPNYNPQDYYNNPDYNNPNYNPQDYYNNPNYNNPNYNPQDYYNNPNYDGTNYDGSNYSRTGYNNNPNYSGNQNGNNINYQSLYMSPAFWNTLIKNDPSFTNGRFINLDPLDYPYCVNLTRNFGYGSRDADTGREVSALQGYLYSRGYMDVEPTGYFGNITAISLGKFQLRNQITVTGSVNPEVISIMKELTCIKIPRISYTDKPLSPSQYVTTTKTTVTNTTNTTAPKPTTPKPVTPPKEPVVIPSTDSKDVENDSGLSTLSSTEGNMYLSQRNTLYFIYKTKSPRPYICLTLNNTDCTISSNFAPISEGILRNFYEVADLSGNWAFSLYNGPTWGQPGDRVRIYLKESQASNTTSIYTVNVLN</sequence>
<feature type="compositionally biased region" description="Low complexity" evidence="1">
    <location>
        <begin position="156"/>
        <end position="230"/>
    </location>
</feature>
<reference evidence="4" key="1">
    <citation type="submission" date="2019-08" db="EMBL/GenBank/DDBJ databases">
        <authorList>
            <person name="Kucharzyk K."/>
            <person name="Murdoch R.W."/>
            <person name="Higgins S."/>
            <person name="Loffler F."/>
        </authorList>
    </citation>
    <scope>NUCLEOTIDE SEQUENCE</scope>
</reference>
<dbReference type="InterPro" id="IPR036366">
    <property type="entry name" value="PGBDSf"/>
</dbReference>
<feature type="compositionally biased region" description="Low complexity" evidence="1">
    <location>
        <begin position="406"/>
        <end position="420"/>
    </location>
</feature>
<evidence type="ECO:0000259" key="3">
    <source>
        <dbReference type="Pfam" id="PF01471"/>
    </source>
</evidence>
<dbReference type="InterPro" id="IPR002477">
    <property type="entry name" value="Peptidoglycan-bd-like"/>
</dbReference>
<keyword evidence="2" id="KW-0472">Membrane</keyword>
<dbReference type="AlphaFoldDB" id="A0A644V8X7"/>
<dbReference type="Gene3D" id="1.10.101.10">
    <property type="entry name" value="PGBD-like superfamily/PGBD"/>
    <property type="match status" value="1"/>
</dbReference>
<evidence type="ECO:0000313" key="4">
    <source>
        <dbReference type="EMBL" id="MPL87212.1"/>
    </source>
</evidence>
<evidence type="ECO:0000256" key="2">
    <source>
        <dbReference type="SAM" id="Phobius"/>
    </source>
</evidence>
<keyword evidence="2" id="KW-0812">Transmembrane</keyword>